<dbReference type="Proteomes" id="UP001073227">
    <property type="component" value="Unassembled WGS sequence"/>
</dbReference>
<feature type="transmembrane region" description="Helical" evidence="3">
    <location>
        <begin position="125"/>
        <end position="146"/>
    </location>
</feature>
<evidence type="ECO:0000256" key="2">
    <source>
        <dbReference type="ARBA" id="ARBA00034247"/>
    </source>
</evidence>
<dbReference type="EMBL" id="JAOVZR010000001">
    <property type="protein sequence ID" value="MCY0147850.1"/>
    <property type="molecule type" value="Genomic_DNA"/>
</dbReference>
<organism evidence="5 6">
    <name type="scientific">Hoeflea algicola</name>
    <dbReference type="NCBI Taxonomy" id="2983763"/>
    <lineage>
        <taxon>Bacteria</taxon>
        <taxon>Pseudomonadati</taxon>
        <taxon>Pseudomonadota</taxon>
        <taxon>Alphaproteobacteria</taxon>
        <taxon>Hyphomicrobiales</taxon>
        <taxon>Rhizobiaceae</taxon>
        <taxon>Hoeflea</taxon>
    </lineage>
</organism>
<dbReference type="RefSeq" id="WP_267653446.1">
    <property type="nucleotide sequence ID" value="NZ_JAOVZR010000001.1"/>
</dbReference>
<proteinExistence type="predicted"/>
<evidence type="ECO:0000256" key="1">
    <source>
        <dbReference type="ARBA" id="ARBA00012528"/>
    </source>
</evidence>
<reference evidence="5" key="1">
    <citation type="submission" date="2022-10" db="EMBL/GenBank/DDBJ databases">
        <title>Hoeflea sp. G2-23, isolated from marine algae.</title>
        <authorList>
            <person name="Kristyanto S."/>
            <person name="Kim J.M."/>
            <person name="Jeon C.O."/>
        </authorList>
    </citation>
    <scope>NUCLEOTIDE SEQUENCE</scope>
    <source>
        <strain evidence="5">G2-23</strain>
    </source>
</reference>
<feature type="transmembrane region" description="Helical" evidence="3">
    <location>
        <begin position="92"/>
        <end position="113"/>
    </location>
</feature>
<feature type="transmembrane region" description="Helical" evidence="3">
    <location>
        <begin position="198"/>
        <end position="217"/>
    </location>
</feature>
<feature type="transmembrane region" description="Helical" evidence="3">
    <location>
        <begin position="174"/>
        <end position="192"/>
    </location>
</feature>
<dbReference type="PROSITE" id="PS50887">
    <property type="entry name" value="GGDEF"/>
    <property type="match status" value="1"/>
</dbReference>
<dbReference type="InterPro" id="IPR043128">
    <property type="entry name" value="Rev_trsase/Diguanyl_cyclase"/>
</dbReference>
<evidence type="ECO:0000256" key="3">
    <source>
        <dbReference type="SAM" id="Phobius"/>
    </source>
</evidence>
<evidence type="ECO:0000313" key="6">
    <source>
        <dbReference type="Proteomes" id="UP001073227"/>
    </source>
</evidence>
<comment type="caution">
    <text evidence="5">The sequence shown here is derived from an EMBL/GenBank/DDBJ whole genome shotgun (WGS) entry which is preliminary data.</text>
</comment>
<feature type="domain" description="GGDEF" evidence="4">
    <location>
        <begin position="283"/>
        <end position="417"/>
    </location>
</feature>
<sequence>MKNTRQTDHRALSQRIYNDALKTAMTDRVMLPDRVLTQDSSLPDASPALSALYDSYSWAAHSLKARAWLQAAFVFNFLLMSFDYLVSPSLLMATLAIRGFIVSTILLGLYLLWGRQRASWVQGATLVVVSATIMIGSGALGALGGVSLFERYLTGALFTVATAILFFPIEFRWTVAGVVAAIILHAGMLMTGPVPDPWLALSTSLFYSGVIVAFASTRKATLRSQWKSFKSKIRELRDQEALASLNAELQVIANLDPLTGIQNRRSTQEDIDRIWSDPSYAKRAIAFLMLDIDNFKQLNDTLGHAAGDDCIKGVANKISVALRDGDIVSRYGGEEFLVVLPRTSASDAFAVAERIRKSVESFRLKTSGDTPASRVTISIGLALWEGDQTPEMLINRADEALYDAKRNGRNQTVIAQHPQDISAHSTQIQSLKTQDVA</sequence>
<dbReference type="SUPFAM" id="SSF55073">
    <property type="entry name" value="Nucleotide cyclase"/>
    <property type="match status" value="1"/>
</dbReference>
<dbReference type="PANTHER" id="PTHR45138">
    <property type="entry name" value="REGULATORY COMPONENTS OF SENSORY TRANSDUCTION SYSTEM"/>
    <property type="match status" value="1"/>
</dbReference>
<keyword evidence="6" id="KW-1185">Reference proteome</keyword>
<comment type="catalytic activity">
    <reaction evidence="2">
        <text>2 GTP = 3',3'-c-di-GMP + 2 diphosphate</text>
        <dbReference type="Rhea" id="RHEA:24898"/>
        <dbReference type="ChEBI" id="CHEBI:33019"/>
        <dbReference type="ChEBI" id="CHEBI:37565"/>
        <dbReference type="ChEBI" id="CHEBI:58805"/>
        <dbReference type="EC" id="2.7.7.65"/>
    </reaction>
</comment>
<keyword evidence="3" id="KW-0812">Transmembrane</keyword>
<feature type="transmembrane region" description="Helical" evidence="3">
    <location>
        <begin position="67"/>
        <end position="86"/>
    </location>
</feature>
<feature type="transmembrane region" description="Helical" evidence="3">
    <location>
        <begin position="152"/>
        <end position="169"/>
    </location>
</feature>
<evidence type="ECO:0000259" key="4">
    <source>
        <dbReference type="PROSITE" id="PS50887"/>
    </source>
</evidence>
<dbReference type="InterPro" id="IPR000160">
    <property type="entry name" value="GGDEF_dom"/>
</dbReference>
<name>A0ABT3Z7V3_9HYPH</name>
<dbReference type="InterPro" id="IPR029787">
    <property type="entry name" value="Nucleotide_cyclase"/>
</dbReference>
<dbReference type="Gene3D" id="3.30.70.270">
    <property type="match status" value="1"/>
</dbReference>
<dbReference type="InterPro" id="IPR050469">
    <property type="entry name" value="Diguanylate_Cyclase"/>
</dbReference>
<dbReference type="PANTHER" id="PTHR45138:SF9">
    <property type="entry name" value="DIGUANYLATE CYCLASE DGCM-RELATED"/>
    <property type="match status" value="1"/>
</dbReference>
<dbReference type="EC" id="2.7.7.65" evidence="1"/>
<evidence type="ECO:0000313" key="5">
    <source>
        <dbReference type="EMBL" id="MCY0147850.1"/>
    </source>
</evidence>
<dbReference type="CDD" id="cd01949">
    <property type="entry name" value="GGDEF"/>
    <property type="match status" value="1"/>
</dbReference>
<keyword evidence="3" id="KW-1133">Transmembrane helix</keyword>
<dbReference type="SMART" id="SM00267">
    <property type="entry name" value="GGDEF"/>
    <property type="match status" value="1"/>
</dbReference>
<dbReference type="Pfam" id="PF00990">
    <property type="entry name" value="GGDEF"/>
    <property type="match status" value="1"/>
</dbReference>
<dbReference type="NCBIfam" id="TIGR00254">
    <property type="entry name" value="GGDEF"/>
    <property type="match status" value="1"/>
</dbReference>
<gene>
    <name evidence="5" type="ORF">OEG84_09020</name>
</gene>
<protein>
    <recommendedName>
        <fullName evidence="1">diguanylate cyclase</fullName>
        <ecNumber evidence="1">2.7.7.65</ecNumber>
    </recommendedName>
</protein>
<accession>A0ABT3Z7V3</accession>
<keyword evidence="3" id="KW-0472">Membrane</keyword>